<evidence type="ECO:0000256" key="4">
    <source>
        <dbReference type="ARBA" id="ARBA00011245"/>
    </source>
</evidence>
<evidence type="ECO:0000256" key="8">
    <source>
        <dbReference type="ARBA" id="ARBA00022842"/>
    </source>
</evidence>
<comment type="subunit">
    <text evidence="4">Monomer.</text>
</comment>
<dbReference type="PRINTS" id="PR00502">
    <property type="entry name" value="NUDIXFAMILY"/>
</dbReference>
<gene>
    <name evidence="27" type="ORF">A2649_01605</name>
</gene>
<evidence type="ECO:0000256" key="12">
    <source>
        <dbReference type="ARBA" id="ARBA00024486"/>
    </source>
</evidence>
<evidence type="ECO:0000256" key="24">
    <source>
        <dbReference type="ARBA" id="ARBA00053094"/>
    </source>
</evidence>
<comment type="catalytic activity">
    <reaction evidence="12">
        <text>8-oxo-dGTP + H2O = 8-oxo-dGMP + diphosphate + H(+)</text>
        <dbReference type="Rhea" id="RHEA:31575"/>
        <dbReference type="ChEBI" id="CHEBI:15377"/>
        <dbReference type="ChEBI" id="CHEBI:15378"/>
        <dbReference type="ChEBI" id="CHEBI:33019"/>
        <dbReference type="ChEBI" id="CHEBI:63224"/>
        <dbReference type="ChEBI" id="CHEBI:77896"/>
    </reaction>
    <physiologicalReaction direction="left-to-right" evidence="12">
        <dbReference type="Rhea" id="RHEA:31576"/>
    </physiologicalReaction>
</comment>
<protein>
    <recommendedName>
        <fullName evidence="15">Oxidized purine nucleoside triphosphate hydrolase</fullName>
        <ecNumber evidence="14">3.6.1.56</ecNumber>
    </recommendedName>
    <alternativeName>
        <fullName evidence="19">2-hydroxy-dATP diphosphatase</fullName>
    </alternativeName>
    <alternativeName>
        <fullName evidence="18">7,8-dihydro-8-oxoguanine triphosphatase</fullName>
    </alternativeName>
    <alternativeName>
        <fullName evidence="17">8-oxo-dGTPase</fullName>
    </alternativeName>
    <alternativeName>
        <fullName evidence="20">Methylated purine nucleoside triphosphate hydrolase</fullName>
    </alternativeName>
    <alternativeName>
        <fullName evidence="16">Nucleoside diphosphate-linked moiety X motif 1</fullName>
    </alternativeName>
</protein>
<dbReference type="Proteomes" id="UP000176893">
    <property type="component" value="Unassembled WGS sequence"/>
</dbReference>
<dbReference type="Gene3D" id="3.90.79.10">
    <property type="entry name" value="Nucleoside Triphosphate Pyrophosphohydrolase"/>
    <property type="match status" value="1"/>
</dbReference>
<evidence type="ECO:0000256" key="5">
    <source>
        <dbReference type="ARBA" id="ARBA00022490"/>
    </source>
</evidence>
<evidence type="ECO:0000256" key="11">
    <source>
        <dbReference type="ARBA" id="ARBA00024459"/>
    </source>
</evidence>
<evidence type="ECO:0000313" key="28">
    <source>
        <dbReference type="Proteomes" id="UP000176893"/>
    </source>
</evidence>
<dbReference type="PROSITE" id="PS00893">
    <property type="entry name" value="NUDIX_BOX"/>
    <property type="match status" value="1"/>
</dbReference>
<comment type="caution">
    <text evidence="27">The sequence shown here is derived from an EMBL/GenBank/DDBJ whole genome shotgun (WGS) entry which is preliminary data.</text>
</comment>
<dbReference type="EC" id="3.6.1.56" evidence="14"/>
<comment type="catalytic activity">
    <reaction evidence="10">
        <text>8-oxo-dATP + H2O = 8-oxo-dAMP + diphosphate + H(+)</text>
        <dbReference type="Rhea" id="RHEA:65396"/>
        <dbReference type="ChEBI" id="CHEBI:15377"/>
        <dbReference type="ChEBI" id="CHEBI:15378"/>
        <dbReference type="ChEBI" id="CHEBI:33019"/>
        <dbReference type="ChEBI" id="CHEBI:71361"/>
        <dbReference type="ChEBI" id="CHEBI:172871"/>
    </reaction>
    <physiologicalReaction direction="left-to-right" evidence="10">
        <dbReference type="Rhea" id="RHEA:65397"/>
    </physiologicalReaction>
</comment>
<dbReference type="PROSITE" id="PS51462">
    <property type="entry name" value="NUDIX"/>
    <property type="match status" value="1"/>
</dbReference>
<evidence type="ECO:0000256" key="16">
    <source>
        <dbReference type="ARBA" id="ARBA00029673"/>
    </source>
</evidence>
<keyword evidence="8" id="KW-0460">Magnesium</keyword>
<evidence type="ECO:0000256" key="21">
    <source>
        <dbReference type="ARBA" id="ARBA00048002"/>
    </source>
</evidence>
<comment type="subcellular location">
    <subcellularLocation>
        <location evidence="2">Cytoplasm</location>
    </subcellularLocation>
</comment>
<evidence type="ECO:0000256" key="17">
    <source>
        <dbReference type="ARBA" id="ARBA00030634"/>
    </source>
</evidence>
<evidence type="ECO:0000313" key="27">
    <source>
        <dbReference type="EMBL" id="OGM99034.1"/>
    </source>
</evidence>
<dbReference type="Pfam" id="PF00293">
    <property type="entry name" value="NUDIX"/>
    <property type="match status" value="1"/>
</dbReference>
<comment type="catalytic activity">
    <reaction evidence="23">
        <text>N(6)-methyl-dATP + H2O = N(6)-methyl-dAMP + diphosphate + H(+)</text>
        <dbReference type="Rhea" id="RHEA:67604"/>
        <dbReference type="ChEBI" id="CHEBI:15377"/>
        <dbReference type="ChEBI" id="CHEBI:15378"/>
        <dbReference type="ChEBI" id="CHEBI:33019"/>
        <dbReference type="ChEBI" id="CHEBI:169976"/>
        <dbReference type="ChEBI" id="CHEBI:172872"/>
    </reaction>
    <physiologicalReaction direction="left-to-right" evidence="23">
        <dbReference type="Rhea" id="RHEA:67605"/>
    </physiologicalReaction>
</comment>
<evidence type="ECO:0000256" key="20">
    <source>
        <dbReference type="ARBA" id="ARBA00032071"/>
    </source>
</evidence>
<evidence type="ECO:0000256" key="3">
    <source>
        <dbReference type="ARBA" id="ARBA00005582"/>
    </source>
</evidence>
<comment type="similarity">
    <text evidence="3 25">Belongs to the Nudix hydrolase family.</text>
</comment>
<comment type="catalytic activity">
    <reaction evidence="22">
        <text>O(6)-methyl-dGTP + H2O = O(6)-methyl-dGMP + diphosphate + H(+)</text>
        <dbReference type="Rhea" id="RHEA:67600"/>
        <dbReference type="ChEBI" id="CHEBI:15377"/>
        <dbReference type="ChEBI" id="CHEBI:15378"/>
        <dbReference type="ChEBI" id="CHEBI:33019"/>
        <dbReference type="ChEBI" id="CHEBI:169974"/>
        <dbReference type="ChEBI" id="CHEBI:169975"/>
    </reaction>
    <physiologicalReaction direction="left-to-right" evidence="22">
        <dbReference type="Rhea" id="RHEA:67601"/>
    </physiologicalReaction>
</comment>
<dbReference type="GO" id="GO:0003723">
    <property type="term" value="F:RNA binding"/>
    <property type="evidence" value="ECO:0007669"/>
    <property type="project" value="UniProtKB-KW"/>
</dbReference>
<evidence type="ECO:0000256" key="15">
    <source>
        <dbReference type="ARBA" id="ARBA00026218"/>
    </source>
</evidence>
<dbReference type="PANTHER" id="PTHR43758:SF2">
    <property type="entry name" value="OXIDIZED PURINE NUCLEOSIDE TRIPHOSPHATE HYDROLASE"/>
    <property type="match status" value="1"/>
</dbReference>
<evidence type="ECO:0000256" key="14">
    <source>
        <dbReference type="ARBA" id="ARBA00026103"/>
    </source>
</evidence>
<evidence type="ECO:0000256" key="7">
    <source>
        <dbReference type="ARBA" id="ARBA00022801"/>
    </source>
</evidence>
<dbReference type="InterPro" id="IPR020476">
    <property type="entry name" value="Nudix_hydrolase"/>
</dbReference>
<reference evidence="27 28" key="1">
    <citation type="journal article" date="2016" name="Nat. Commun.">
        <title>Thousands of microbial genomes shed light on interconnected biogeochemical processes in an aquifer system.</title>
        <authorList>
            <person name="Anantharaman K."/>
            <person name="Brown C.T."/>
            <person name="Hug L.A."/>
            <person name="Sharon I."/>
            <person name="Castelle C.J."/>
            <person name="Probst A.J."/>
            <person name="Thomas B.C."/>
            <person name="Singh A."/>
            <person name="Wilkins M.J."/>
            <person name="Karaoz U."/>
            <person name="Brodie E.L."/>
            <person name="Williams K.H."/>
            <person name="Hubbard S.S."/>
            <person name="Banfield J.F."/>
        </authorList>
    </citation>
    <scope>NUCLEOTIDE SEQUENCE [LARGE SCALE GENOMIC DNA]</scope>
</reference>
<dbReference type="STRING" id="1802661.A2649_01605"/>
<dbReference type="GO" id="GO:0008828">
    <property type="term" value="F:dATP diphosphatase activity"/>
    <property type="evidence" value="ECO:0007669"/>
    <property type="project" value="UniProtKB-EC"/>
</dbReference>
<keyword evidence="9" id="KW-0694">RNA-binding</keyword>
<comment type="catalytic activity">
    <reaction evidence="11">
        <text>2-oxo-dATP + H2O = 2-oxo-dAMP + diphosphate + H(+)</text>
        <dbReference type="Rhea" id="RHEA:31583"/>
        <dbReference type="ChEBI" id="CHEBI:15377"/>
        <dbReference type="ChEBI" id="CHEBI:15378"/>
        <dbReference type="ChEBI" id="CHEBI:33019"/>
        <dbReference type="ChEBI" id="CHEBI:63212"/>
        <dbReference type="ChEBI" id="CHEBI:77897"/>
        <dbReference type="EC" id="3.6.1.56"/>
    </reaction>
    <physiologicalReaction direction="left-to-right" evidence="11">
        <dbReference type="Rhea" id="RHEA:31584"/>
    </physiologicalReaction>
</comment>
<evidence type="ECO:0000259" key="26">
    <source>
        <dbReference type="PROSITE" id="PS51462"/>
    </source>
</evidence>
<comment type="catalytic activity">
    <reaction evidence="21">
        <text>N(6)-methyl-ATP + H2O = N(6)-methyl-AMP + diphosphate + H(+)</text>
        <dbReference type="Rhea" id="RHEA:67608"/>
        <dbReference type="ChEBI" id="CHEBI:15377"/>
        <dbReference type="ChEBI" id="CHEBI:15378"/>
        <dbReference type="ChEBI" id="CHEBI:33019"/>
        <dbReference type="ChEBI" id="CHEBI:144842"/>
        <dbReference type="ChEBI" id="CHEBI:172873"/>
    </reaction>
    <physiologicalReaction direction="left-to-right" evidence="21">
        <dbReference type="Rhea" id="RHEA:67609"/>
    </physiologicalReaction>
</comment>
<evidence type="ECO:0000256" key="25">
    <source>
        <dbReference type="RuleBase" id="RU003476"/>
    </source>
</evidence>
<dbReference type="GO" id="GO:0008413">
    <property type="term" value="F:8-oxo-7,8-dihydroguanosine triphosphate pyrophosphatase activity"/>
    <property type="evidence" value="ECO:0007669"/>
    <property type="project" value="InterPro"/>
</dbReference>
<comment type="catalytic activity">
    <reaction evidence="13">
        <text>2-oxo-ATP + H2O = 2-oxo-AMP + diphosphate + H(+)</text>
        <dbReference type="Rhea" id="RHEA:67392"/>
        <dbReference type="ChEBI" id="CHEBI:15377"/>
        <dbReference type="ChEBI" id="CHEBI:15378"/>
        <dbReference type="ChEBI" id="CHEBI:33019"/>
        <dbReference type="ChEBI" id="CHEBI:71395"/>
        <dbReference type="ChEBI" id="CHEBI:172878"/>
    </reaction>
    <physiologicalReaction direction="left-to-right" evidence="13">
        <dbReference type="Rhea" id="RHEA:67393"/>
    </physiologicalReaction>
</comment>
<keyword evidence="7 25" id="KW-0378">Hydrolase</keyword>
<comment type="function">
    <text evidence="24">Oxidized purine nucleoside triphosphate hydrolase which is a prominent sanitizer of the oxidized nucleotide pool. Catalyzes the hydrolysis of 2-oxo-dATP (2-hydroxy-dATP) into 2-oxo-dAMP. Also has a significant hydrolase activity toward 2-oxo-ATP, 8-oxo-dGTP and 8-oxo-dATP. Through the hydrolysis of oxidized purine nucleoside triphosphates, prevents their incorporation into DNA and the subsequent transversions A:T to C:G and G:C to T:A. Also catalyzes the hydrolysis of methylated purine nucleoside triphosphate preventing their integration into DNA. Through this antimutagenic activity protects cells from oxidative stress.</text>
</comment>
<accession>A0A1F8EDT0</accession>
<dbReference type="InterPro" id="IPR003563">
    <property type="entry name" value="8ODP"/>
</dbReference>
<dbReference type="GO" id="GO:0042262">
    <property type="term" value="P:DNA protection"/>
    <property type="evidence" value="ECO:0007669"/>
    <property type="project" value="InterPro"/>
</dbReference>
<dbReference type="InterPro" id="IPR000086">
    <property type="entry name" value="NUDIX_hydrolase_dom"/>
</dbReference>
<evidence type="ECO:0000256" key="23">
    <source>
        <dbReference type="ARBA" id="ARBA00049032"/>
    </source>
</evidence>
<dbReference type="CDD" id="cd03427">
    <property type="entry name" value="NUDIX_MTH1_Nudt1"/>
    <property type="match status" value="1"/>
</dbReference>
<evidence type="ECO:0000256" key="22">
    <source>
        <dbReference type="ARBA" id="ARBA00048894"/>
    </source>
</evidence>
<evidence type="ECO:0000256" key="13">
    <source>
        <dbReference type="ARBA" id="ARBA00024596"/>
    </source>
</evidence>
<dbReference type="AlphaFoldDB" id="A0A1F8EDT0"/>
<proteinExistence type="inferred from homology"/>
<dbReference type="GO" id="GO:0046872">
    <property type="term" value="F:metal ion binding"/>
    <property type="evidence" value="ECO:0007669"/>
    <property type="project" value="UniProtKB-KW"/>
</dbReference>
<dbReference type="SUPFAM" id="SSF55811">
    <property type="entry name" value="Nudix"/>
    <property type="match status" value="1"/>
</dbReference>
<keyword evidence="5" id="KW-0963">Cytoplasm</keyword>
<evidence type="ECO:0000256" key="9">
    <source>
        <dbReference type="ARBA" id="ARBA00022884"/>
    </source>
</evidence>
<evidence type="ECO:0000256" key="2">
    <source>
        <dbReference type="ARBA" id="ARBA00004496"/>
    </source>
</evidence>
<evidence type="ECO:0000256" key="18">
    <source>
        <dbReference type="ARBA" id="ARBA00030682"/>
    </source>
</evidence>
<sequence>MRPVTLCFLVKDNKVLLAIKKRSLSGFNVAIGKWNGVGGKVDSGETIKAAAVREISEEIGVKTDEKNLEKVGNIKFYFKDKSEWNQEVHIFLVRDWLGDPKESEEMMPKWYSHDEVPFEDMWQDDKHWLPMVLAGKKVEGRFDFINEGSQIDGFDIREI</sequence>
<evidence type="ECO:0000256" key="6">
    <source>
        <dbReference type="ARBA" id="ARBA00022723"/>
    </source>
</evidence>
<evidence type="ECO:0000256" key="19">
    <source>
        <dbReference type="ARBA" id="ARBA00031927"/>
    </source>
</evidence>
<organism evidence="27 28">
    <name type="scientific">Candidatus Yanofskybacteria bacterium RIFCSPHIGHO2_01_FULL_41_26</name>
    <dbReference type="NCBI Taxonomy" id="1802661"/>
    <lineage>
        <taxon>Bacteria</taxon>
        <taxon>Candidatus Yanofskyibacteriota</taxon>
    </lineage>
</organism>
<dbReference type="EMBL" id="MGJB01000006">
    <property type="protein sequence ID" value="OGM99034.1"/>
    <property type="molecule type" value="Genomic_DNA"/>
</dbReference>
<feature type="domain" description="Nudix hydrolase" evidence="26">
    <location>
        <begin position="1"/>
        <end position="137"/>
    </location>
</feature>
<name>A0A1F8EDT0_9BACT</name>
<dbReference type="PRINTS" id="PR01403">
    <property type="entry name" value="8OXTPHPHTASE"/>
</dbReference>
<dbReference type="GO" id="GO:0005737">
    <property type="term" value="C:cytoplasm"/>
    <property type="evidence" value="ECO:0007669"/>
    <property type="project" value="UniProtKB-SubCell"/>
</dbReference>
<dbReference type="PANTHER" id="PTHR43758">
    <property type="entry name" value="7,8-DIHYDRO-8-OXOGUANINE TRIPHOSPHATASE"/>
    <property type="match status" value="1"/>
</dbReference>
<evidence type="ECO:0000256" key="10">
    <source>
        <dbReference type="ARBA" id="ARBA00024448"/>
    </source>
</evidence>
<comment type="cofactor">
    <cofactor evidence="1">
        <name>Mg(2+)</name>
        <dbReference type="ChEBI" id="CHEBI:18420"/>
    </cofactor>
</comment>
<evidence type="ECO:0000256" key="1">
    <source>
        <dbReference type="ARBA" id="ARBA00001946"/>
    </source>
</evidence>
<dbReference type="InterPro" id="IPR015797">
    <property type="entry name" value="NUDIX_hydrolase-like_dom_sf"/>
</dbReference>
<dbReference type="InterPro" id="IPR020084">
    <property type="entry name" value="NUDIX_hydrolase_CS"/>
</dbReference>
<keyword evidence="6" id="KW-0479">Metal-binding</keyword>